<dbReference type="Gene3D" id="3.30.1330.60">
    <property type="entry name" value="OmpA-like domain"/>
    <property type="match status" value="1"/>
</dbReference>
<dbReference type="Pfam" id="PF00691">
    <property type="entry name" value="OmpA"/>
    <property type="match status" value="1"/>
</dbReference>
<dbReference type="AlphaFoldDB" id="A0A1I1NR95"/>
<keyword evidence="2 4" id="KW-0472">Membrane</keyword>
<organism evidence="7 8">
    <name type="scientific">Flexibacter flexilis DSM 6793</name>
    <dbReference type="NCBI Taxonomy" id="927664"/>
    <lineage>
        <taxon>Bacteria</taxon>
        <taxon>Pseudomonadati</taxon>
        <taxon>Bacteroidota</taxon>
        <taxon>Cytophagia</taxon>
        <taxon>Cytophagales</taxon>
        <taxon>Flexibacteraceae</taxon>
        <taxon>Flexibacter</taxon>
    </lineage>
</organism>
<evidence type="ECO:0000256" key="2">
    <source>
        <dbReference type="ARBA" id="ARBA00023136"/>
    </source>
</evidence>
<feature type="chain" id="PRO_5011594764" evidence="5">
    <location>
        <begin position="21"/>
        <end position="554"/>
    </location>
</feature>
<dbReference type="Gene3D" id="4.10.1080.10">
    <property type="entry name" value="TSP type-3 repeat"/>
    <property type="match status" value="1"/>
</dbReference>
<dbReference type="CDD" id="cd07185">
    <property type="entry name" value="OmpA_C-like"/>
    <property type="match status" value="1"/>
</dbReference>
<dbReference type="InterPro" id="IPR050330">
    <property type="entry name" value="Bact_OuterMem_StrucFunc"/>
</dbReference>
<dbReference type="Pfam" id="PF11751">
    <property type="entry name" value="PorP_SprF"/>
    <property type="match status" value="1"/>
</dbReference>
<gene>
    <name evidence="7" type="ORF">SAMN05421780_11814</name>
</gene>
<reference evidence="7 8" key="1">
    <citation type="submission" date="2016-10" db="EMBL/GenBank/DDBJ databases">
        <authorList>
            <person name="de Groot N.N."/>
        </authorList>
    </citation>
    <scope>NUCLEOTIDE SEQUENCE [LARGE SCALE GENOMIC DNA]</scope>
    <source>
        <strain evidence="7 8">DSM 6793</strain>
    </source>
</reference>
<dbReference type="PRINTS" id="PR01021">
    <property type="entry name" value="OMPADOMAIN"/>
</dbReference>
<keyword evidence="5" id="KW-0732">Signal</keyword>
<evidence type="ECO:0000256" key="5">
    <source>
        <dbReference type="SAM" id="SignalP"/>
    </source>
</evidence>
<evidence type="ECO:0000256" key="3">
    <source>
        <dbReference type="ARBA" id="ARBA00023237"/>
    </source>
</evidence>
<dbReference type="RefSeq" id="WP_091516822.1">
    <property type="nucleotide sequence ID" value="NZ_FOLE01000018.1"/>
</dbReference>
<dbReference type="PROSITE" id="PS51123">
    <property type="entry name" value="OMPA_2"/>
    <property type="match status" value="1"/>
</dbReference>
<dbReference type="InterPro" id="IPR028974">
    <property type="entry name" value="TSP_type-3_rpt"/>
</dbReference>
<dbReference type="Proteomes" id="UP000199514">
    <property type="component" value="Unassembled WGS sequence"/>
</dbReference>
<keyword evidence="8" id="KW-1185">Reference proteome</keyword>
<dbReference type="PANTHER" id="PTHR30329">
    <property type="entry name" value="STATOR ELEMENT OF FLAGELLAR MOTOR COMPLEX"/>
    <property type="match status" value="1"/>
</dbReference>
<dbReference type="OrthoDB" id="1186563at2"/>
<feature type="signal peptide" evidence="5">
    <location>
        <begin position="1"/>
        <end position="20"/>
    </location>
</feature>
<accession>A0A1I1NR95</accession>
<proteinExistence type="predicted"/>
<dbReference type="GO" id="GO:0009279">
    <property type="term" value="C:cell outer membrane"/>
    <property type="evidence" value="ECO:0007669"/>
    <property type="project" value="UniProtKB-SubCell"/>
</dbReference>
<dbReference type="InterPro" id="IPR036737">
    <property type="entry name" value="OmpA-like_sf"/>
</dbReference>
<keyword evidence="3" id="KW-0998">Cell outer membrane</keyword>
<dbReference type="PANTHER" id="PTHR30329:SF21">
    <property type="entry name" value="LIPOPROTEIN YIAD-RELATED"/>
    <property type="match status" value="1"/>
</dbReference>
<dbReference type="SUPFAM" id="SSF103647">
    <property type="entry name" value="TSP type-3 repeat"/>
    <property type="match status" value="1"/>
</dbReference>
<dbReference type="STRING" id="927664.SAMN05421780_11814"/>
<dbReference type="InterPro" id="IPR019861">
    <property type="entry name" value="PorP/SprF_Bacteroidetes"/>
</dbReference>
<evidence type="ECO:0000313" key="7">
    <source>
        <dbReference type="EMBL" id="SFC99946.1"/>
    </source>
</evidence>
<dbReference type="NCBIfam" id="TIGR03519">
    <property type="entry name" value="T9SS_PorP_fam"/>
    <property type="match status" value="1"/>
</dbReference>
<dbReference type="EMBL" id="FOLE01000018">
    <property type="protein sequence ID" value="SFC99946.1"/>
    <property type="molecule type" value="Genomic_DNA"/>
</dbReference>
<dbReference type="InterPro" id="IPR006665">
    <property type="entry name" value="OmpA-like"/>
</dbReference>
<feature type="domain" description="OmpA-like" evidence="6">
    <location>
        <begin position="441"/>
        <end position="554"/>
    </location>
</feature>
<evidence type="ECO:0000259" key="6">
    <source>
        <dbReference type="PROSITE" id="PS51123"/>
    </source>
</evidence>
<evidence type="ECO:0000256" key="4">
    <source>
        <dbReference type="PROSITE-ProRule" id="PRU00473"/>
    </source>
</evidence>
<evidence type="ECO:0000256" key="1">
    <source>
        <dbReference type="ARBA" id="ARBA00004442"/>
    </source>
</evidence>
<protein>
    <submittedName>
        <fullName evidence="7">Type IX secretion system membrane protein, PorP/SprF family</fullName>
    </submittedName>
</protein>
<comment type="subcellular location">
    <subcellularLocation>
        <location evidence="1">Cell outer membrane</location>
    </subcellularLocation>
</comment>
<name>A0A1I1NR95_9BACT</name>
<sequence length="554" mass="63183">MKKNILFVLSVLFCAFNTQAQFYHFTQYPSLQPFFNPASDNNSYESRFKSFYRTQWNKLGDPYKSYGVSYYRGFQHYQFGFMGVNNQVSKGINEIQIGLSQGFNMHIDHNNLVTVSGKLSVLQRKLSDGSLSYANQFDKLTNTYDPSLPSGETGITNDKITKPTLALGAYWRHDGEESTMYSSLSFANLNRPYQNFTAEQSRMYVRMAAQMGVNFRFGESMYIDPNILYVRQKDSYILNVFFNTHHRLSENMVGSVGIGYRKDDAFLFATGLAYKDFVLGASYDINLSSLTTYTNGRGAFELTLCYRIKHRDPHIMAKDTSIELMEHQHKHIKHPVHHPSHHYQRKPVPTTDSIPNKPVAKQEPITPVAAVSQLVDSDKDGIADSLDQCPTVAGKLIHLGCPDNVSDRDKDGVPDDEDYCPDEFGAVAGRGCPLSKGKIWELFQKQGHLEDIFFDVNEVTLSPKYHQQLDTIAAHLSRYPFLTLVICGHSDKVGNRNYNMMLSKKRADAIEAYLERKGVKKNQLQFFYYGESRPKHLTGKEDAGNRRVELFYTE</sequence>
<dbReference type="InterPro" id="IPR006664">
    <property type="entry name" value="OMP_bac"/>
</dbReference>
<dbReference type="GO" id="GO:0005509">
    <property type="term" value="F:calcium ion binding"/>
    <property type="evidence" value="ECO:0007669"/>
    <property type="project" value="InterPro"/>
</dbReference>
<evidence type="ECO:0000313" key="8">
    <source>
        <dbReference type="Proteomes" id="UP000199514"/>
    </source>
</evidence>
<dbReference type="SUPFAM" id="SSF103088">
    <property type="entry name" value="OmpA-like"/>
    <property type="match status" value="1"/>
</dbReference>